<dbReference type="EMBL" id="JAIWYP010000015">
    <property type="protein sequence ID" value="KAH3699939.1"/>
    <property type="molecule type" value="Genomic_DNA"/>
</dbReference>
<gene>
    <name evidence="2" type="ORF">DPMN_074900</name>
</gene>
<evidence type="ECO:0000313" key="2">
    <source>
        <dbReference type="EMBL" id="KAH3699939.1"/>
    </source>
</evidence>
<name>A0A9D3YJH3_DREPO</name>
<sequence>MAAFVRHRIMSKLLCYDDDVEFVAYNDGETNLGHCAYEPTPWDTEKEVDEATLTKYISKIIVSQAIDMADGKNQDEDKIPRMYRYQTQESHFAPNFLNNTTMPRRKTGNMSKNRQKSRRSRDQEEVTGLAREAPPGSEVFMREGVQMVTLPLPLLKQYMLTEVDARVRAVHYFYEYRHELVCRDRASCITELLQAKDKNNYLLEDLRKAMTTIELLQNLNKVKMMSDASKESQRKRRKEKKKRKNDSVPAICQSETSRDHNDVTGSNSGDAKDVVMEIRNGSGDSPDQKCCGIKPEVCEMDRSERKIVEQSGEECA</sequence>
<feature type="region of interest" description="Disordered" evidence="1">
    <location>
        <begin position="224"/>
        <end position="295"/>
    </location>
</feature>
<dbReference type="AlphaFoldDB" id="A0A9D3YJH3"/>
<organism evidence="2 3">
    <name type="scientific">Dreissena polymorpha</name>
    <name type="common">Zebra mussel</name>
    <name type="synonym">Mytilus polymorpha</name>
    <dbReference type="NCBI Taxonomy" id="45954"/>
    <lineage>
        <taxon>Eukaryota</taxon>
        <taxon>Metazoa</taxon>
        <taxon>Spiralia</taxon>
        <taxon>Lophotrochozoa</taxon>
        <taxon>Mollusca</taxon>
        <taxon>Bivalvia</taxon>
        <taxon>Autobranchia</taxon>
        <taxon>Heteroconchia</taxon>
        <taxon>Euheterodonta</taxon>
        <taxon>Imparidentia</taxon>
        <taxon>Neoheterodontei</taxon>
        <taxon>Myida</taxon>
        <taxon>Dreissenoidea</taxon>
        <taxon>Dreissenidae</taxon>
        <taxon>Dreissena</taxon>
    </lineage>
</organism>
<reference evidence="2" key="2">
    <citation type="submission" date="2020-11" db="EMBL/GenBank/DDBJ databases">
        <authorList>
            <person name="McCartney M.A."/>
            <person name="Auch B."/>
            <person name="Kono T."/>
            <person name="Mallez S."/>
            <person name="Becker A."/>
            <person name="Gohl D.M."/>
            <person name="Silverstein K.A.T."/>
            <person name="Koren S."/>
            <person name="Bechman K.B."/>
            <person name="Herman A."/>
            <person name="Abrahante J.E."/>
            <person name="Garbe J."/>
        </authorList>
    </citation>
    <scope>NUCLEOTIDE SEQUENCE</scope>
    <source>
        <strain evidence="2">Duluth1</strain>
        <tissue evidence="2">Whole animal</tissue>
    </source>
</reference>
<dbReference type="OrthoDB" id="6160238at2759"/>
<feature type="compositionally biased region" description="Basic residues" evidence="1">
    <location>
        <begin position="233"/>
        <end position="244"/>
    </location>
</feature>
<keyword evidence="3" id="KW-1185">Reference proteome</keyword>
<proteinExistence type="predicted"/>
<feature type="compositionally biased region" description="Basic residues" evidence="1">
    <location>
        <begin position="103"/>
        <end position="119"/>
    </location>
</feature>
<reference evidence="2" key="1">
    <citation type="journal article" date="2019" name="bioRxiv">
        <title>The Genome of the Zebra Mussel, Dreissena polymorpha: A Resource for Invasive Species Research.</title>
        <authorList>
            <person name="McCartney M.A."/>
            <person name="Auch B."/>
            <person name="Kono T."/>
            <person name="Mallez S."/>
            <person name="Zhang Y."/>
            <person name="Obille A."/>
            <person name="Becker A."/>
            <person name="Abrahante J.E."/>
            <person name="Garbe J."/>
            <person name="Badalamenti J.P."/>
            <person name="Herman A."/>
            <person name="Mangelson H."/>
            <person name="Liachko I."/>
            <person name="Sullivan S."/>
            <person name="Sone E.D."/>
            <person name="Koren S."/>
            <person name="Silverstein K.A.T."/>
            <person name="Beckman K.B."/>
            <person name="Gohl D.M."/>
        </authorList>
    </citation>
    <scope>NUCLEOTIDE SEQUENCE</scope>
    <source>
        <strain evidence="2">Duluth1</strain>
        <tissue evidence="2">Whole animal</tissue>
    </source>
</reference>
<evidence type="ECO:0000256" key="1">
    <source>
        <dbReference type="SAM" id="MobiDB-lite"/>
    </source>
</evidence>
<comment type="caution">
    <text evidence="2">The sequence shown here is derived from an EMBL/GenBank/DDBJ whole genome shotgun (WGS) entry which is preliminary data.</text>
</comment>
<feature type="region of interest" description="Disordered" evidence="1">
    <location>
        <begin position="95"/>
        <end position="135"/>
    </location>
</feature>
<evidence type="ECO:0000313" key="3">
    <source>
        <dbReference type="Proteomes" id="UP000828390"/>
    </source>
</evidence>
<accession>A0A9D3YJH3</accession>
<protein>
    <submittedName>
        <fullName evidence="2">Uncharacterized protein</fullName>
    </submittedName>
</protein>
<dbReference type="Proteomes" id="UP000828390">
    <property type="component" value="Unassembled WGS sequence"/>
</dbReference>